<dbReference type="OrthoDB" id="115186at2"/>
<keyword evidence="3 8" id="KW-0732">Signal</keyword>
<evidence type="ECO:0000313" key="12">
    <source>
        <dbReference type="Proteomes" id="UP000319732"/>
    </source>
</evidence>
<comment type="caution">
    <text evidence="11">The sequence shown here is derived from an EMBL/GenBank/DDBJ whole genome shotgun (WGS) entry which is preliminary data.</text>
</comment>
<dbReference type="RefSeq" id="WP_142929222.1">
    <property type="nucleotide sequence ID" value="NZ_ML660104.1"/>
</dbReference>
<keyword evidence="6 8" id="KW-0998">Cell outer membrane</keyword>
<dbReference type="PANTHER" id="PTHR30046:SF2">
    <property type="entry name" value="YOP PROTEINS TRANSLOCATION LIPOPROTEIN J"/>
    <property type="match status" value="1"/>
</dbReference>
<evidence type="ECO:0000313" key="11">
    <source>
        <dbReference type="EMBL" id="TQV69944.1"/>
    </source>
</evidence>
<keyword evidence="8" id="KW-1133">Transmembrane helix</keyword>
<dbReference type="InterPro" id="IPR003282">
    <property type="entry name" value="T3SS_SctJ"/>
</dbReference>
<comment type="subcellular location">
    <subcellularLocation>
        <location evidence="1">Cell outer membrane</location>
        <topology evidence="1">Lipid-anchor</topology>
    </subcellularLocation>
</comment>
<evidence type="ECO:0000256" key="4">
    <source>
        <dbReference type="ARBA" id="ARBA00023136"/>
    </source>
</evidence>
<dbReference type="NCBIfam" id="TIGR02544">
    <property type="entry name" value="III_secr_YscJ"/>
    <property type="match status" value="1"/>
</dbReference>
<dbReference type="InterPro" id="IPR045851">
    <property type="entry name" value="AMP-bd_C_sf"/>
</dbReference>
<dbReference type="GO" id="GO:0009306">
    <property type="term" value="P:protein secretion"/>
    <property type="evidence" value="ECO:0007669"/>
    <property type="project" value="InterPro"/>
</dbReference>
<gene>
    <name evidence="11" type="ORF">FKG94_22595</name>
</gene>
<dbReference type="PROSITE" id="PS51257">
    <property type="entry name" value="PROKAR_LIPOPROTEIN"/>
    <property type="match status" value="1"/>
</dbReference>
<dbReference type="PRINTS" id="PR01338">
    <property type="entry name" value="TYPE3OMKPROT"/>
</dbReference>
<dbReference type="AlphaFoldDB" id="A0A545SYA0"/>
<evidence type="ECO:0000256" key="3">
    <source>
        <dbReference type="ARBA" id="ARBA00022729"/>
    </source>
</evidence>
<proteinExistence type="inferred from homology"/>
<evidence type="ECO:0000256" key="2">
    <source>
        <dbReference type="ARBA" id="ARBA00009509"/>
    </source>
</evidence>
<feature type="transmembrane region" description="Helical" evidence="8">
    <location>
        <begin position="221"/>
        <end position="239"/>
    </location>
</feature>
<keyword evidence="12" id="KW-1185">Reference proteome</keyword>
<dbReference type="Gene3D" id="3.30.300.30">
    <property type="match status" value="1"/>
</dbReference>
<feature type="domain" description="Flagellar M-ring N-terminal" evidence="10">
    <location>
        <begin position="34"/>
        <end position="204"/>
    </location>
</feature>
<reference evidence="11 12" key="1">
    <citation type="submission" date="2019-06" db="EMBL/GenBank/DDBJ databases">
        <title>Whole genome sequence for Cellvibrionaceae sp. R142.</title>
        <authorList>
            <person name="Wang G."/>
        </authorList>
    </citation>
    <scope>NUCLEOTIDE SEQUENCE [LARGE SCALE GENOMIC DNA]</scope>
    <source>
        <strain evidence="11 12">R142</strain>
    </source>
</reference>
<evidence type="ECO:0000256" key="1">
    <source>
        <dbReference type="ARBA" id="ARBA00004459"/>
    </source>
</evidence>
<organism evidence="11 12">
    <name type="scientific">Exilibacterium tricleocarpae</name>
    <dbReference type="NCBI Taxonomy" id="2591008"/>
    <lineage>
        <taxon>Bacteria</taxon>
        <taxon>Pseudomonadati</taxon>
        <taxon>Pseudomonadota</taxon>
        <taxon>Gammaproteobacteria</taxon>
        <taxon>Cellvibrionales</taxon>
        <taxon>Cellvibrionaceae</taxon>
        <taxon>Exilibacterium</taxon>
    </lineage>
</organism>
<dbReference type="Proteomes" id="UP000319732">
    <property type="component" value="Unassembled WGS sequence"/>
</dbReference>
<keyword evidence="5 8" id="KW-0564">Palmitate</keyword>
<dbReference type="InterPro" id="IPR006182">
    <property type="entry name" value="FliF_N_dom"/>
</dbReference>
<sequence length="277" mass="29880">MKSKSAGGYKRVGRRLCDIGVVLMAVILMSACKSELYSEISEREANEMMSILRRSGVDTDKVALKDGLYAIRVEHGQMSRATDILSAYGYPQEKFQNMGELFKKEGLVSSPLEERVRYVYALSQSLSETLLQIDGVITARVNIVLPEHDSLSRDTKPSSASVFIKYHPASKLEDAKSDIKMIIEKSIEGLSYDEVSLVMLPGRDISTPFAAGADEDGAGAAIAWTVLVCALVAGLLYVYGGANRRAPPAGIRPVGFPGGGKKPVAKDGEEDNTDAVA</sequence>
<evidence type="ECO:0000256" key="9">
    <source>
        <dbReference type="SAM" id="MobiDB-lite"/>
    </source>
</evidence>
<name>A0A545SYA0_9GAMM</name>
<dbReference type="Pfam" id="PF01514">
    <property type="entry name" value="YscJ_FliF"/>
    <property type="match status" value="1"/>
</dbReference>
<dbReference type="InterPro" id="IPR043427">
    <property type="entry name" value="YscJ/FliF"/>
</dbReference>
<protein>
    <recommendedName>
        <fullName evidence="8">Lipoprotein</fullName>
    </recommendedName>
</protein>
<accession>A0A545SYA0</accession>
<dbReference type="GO" id="GO:0009279">
    <property type="term" value="C:cell outer membrane"/>
    <property type="evidence" value="ECO:0007669"/>
    <property type="project" value="UniProtKB-SubCell"/>
</dbReference>
<keyword evidence="4 8" id="KW-0472">Membrane</keyword>
<keyword evidence="8" id="KW-0812">Transmembrane</keyword>
<feature type="region of interest" description="Disordered" evidence="9">
    <location>
        <begin position="250"/>
        <end position="277"/>
    </location>
</feature>
<evidence type="ECO:0000256" key="6">
    <source>
        <dbReference type="ARBA" id="ARBA00023237"/>
    </source>
</evidence>
<evidence type="ECO:0000259" key="10">
    <source>
        <dbReference type="Pfam" id="PF01514"/>
    </source>
</evidence>
<evidence type="ECO:0000256" key="7">
    <source>
        <dbReference type="ARBA" id="ARBA00023288"/>
    </source>
</evidence>
<keyword evidence="7 8" id="KW-0449">Lipoprotein</keyword>
<evidence type="ECO:0000256" key="8">
    <source>
        <dbReference type="RuleBase" id="RU364102"/>
    </source>
</evidence>
<comment type="similarity">
    <text evidence="2 8">Belongs to the YscJ lipoprotein family.</text>
</comment>
<dbReference type="EMBL" id="VHSG01000026">
    <property type="protein sequence ID" value="TQV69944.1"/>
    <property type="molecule type" value="Genomic_DNA"/>
</dbReference>
<evidence type="ECO:0000256" key="5">
    <source>
        <dbReference type="ARBA" id="ARBA00023139"/>
    </source>
</evidence>
<feature type="compositionally biased region" description="Acidic residues" evidence="9">
    <location>
        <begin position="268"/>
        <end position="277"/>
    </location>
</feature>
<dbReference type="PANTHER" id="PTHR30046">
    <property type="entry name" value="FLAGELLAR M-RING PROTEIN"/>
    <property type="match status" value="1"/>
</dbReference>
<dbReference type="Gene3D" id="3.30.70.1530">
    <property type="entry name" value="Hypothetical protein rpa1041"/>
    <property type="match status" value="1"/>
</dbReference>